<dbReference type="InterPro" id="IPR036116">
    <property type="entry name" value="FN3_sf"/>
</dbReference>
<proteinExistence type="predicted"/>
<feature type="domain" description="Fibronectin type-III" evidence="2">
    <location>
        <begin position="360"/>
        <end position="447"/>
    </location>
</feature>
<sequence length="506" mass="51429">MNSSNFLRALALVAALCSGSAFGAVALPQYNVDTSKISVSGLSAGGFMANQLGYAYSSTFMGVGVFAAGPYMCAGHSNYTACMYNATVSASMLSTMQADINNWSGTAIDSKSNVANQKIYMFVGNSDYTVGPNPMNAVQTQYTNNGVPAANLEYVRRASTAHVFPTDFDATGNNACSSSASPYISNCGYDGAKAALSKFYGTLNARNNAPAAANYIEFDQSAYSNGNPGMAATGWLYVPASCAAGTQCKLHVALHGCQQHTVAISDKFVKNTGYSRWADTNNIIVLFPQAKVDSTSRGTAASGSLANPNGCWDWVGWYGSNFAQKAGTQMAAIKAMVDRLASGTGSGGGGGGGGGTALPAPTGVGTSGATASSMVIAWGSVSGASGYNVYRGGTQVNSALVAGTSYTDTGLAAATTYSWTVAAVDASGVVGAQSSAATGATTGTAPPPATCFTSSNYAHTTAGRAHQSGGYALANGSNQNMGLWNTFVTTTLKQTSPGYYVIGTCP</sequence>
<dbReference type="Gene3D" id="3.40.50.1820">
    <property type="entry name" value="alpha/beta hydrolase"/>
    <property type="match status" value="2"/>
</dbReference>
<evidence type="ECO:0000259" key="2">
    <source>
        <dbReference type="PROSITE" id="PS50853"/>
    </source>
</evidence>
<dbReference type="PANTHER" id="PTHR42972">
    <property type="entry name" value="TOL-PAL SYSTEM PROTEIN TOLB"/>
    <property type="match status" value="1"/>
</dbReference>
<dbReference type="InterPro" id="IPR013783">
    <property type="entry name" value="Ig-like_fold"/>
</dbReference>
<dbReference type="PROSITE" id="PS50853">
    <property type="entry name" value="FN3"/>
    <property type="match status" value="1"/>
</dbReference>
<dbReference type="SUPFAM" id="SSF53474">
    <property type="entry name" value="alpha/beta-Hydrolases"/>
    <property type="match status" value="1"/>
</dbReference>
<dbReference type="SUPFAM" id="SSF49265">
    <property type="entry name" value="Fibronectin type III"/>
    <property type="match status" value="1"/>
</dbReference>
<dbReference type="EMBL" id="SHKP01000004">
    <property type="protein sequence ID" value="RZU02130.1"/>
    <property type="molecule type" value="Genomic_DNA"/>
</dbReference>
<feature type="signal peptide" evidence="1">
    <location>
        <begin position="1"/>
        <end position="23"/>
    </location>
</feature>
<protein>
    <submittedName>
        <fullName evidence="3">Esterase/PHB depolymerase</fullName>
    </submittedName>
</protein>
<reference evidence="3 4" key="1">
    <citation type="submission" date="2019-02" db="EMBL/GenBank/DDBJ databases">
        <title>Genomic Encyclopedia of Type Strains, Phase IV (KMG-IV): sequencing the most valuable type-strain genomes for metagenomic binning, comparative biology and taxonomic classification.</title>
        <authorList>
            <person name="Goeker M."/>
        </authorList>
    </citation>
    <scope>NUCLEOTIDE SEQUENCE [LARGE SCALE GENOMIC DNA]</scope>
    <source>
        <strain evidence="3 4">DSM 19570</strain>
    </source>
</reference>
<evidence type="ECO:0000313" key="4">
    <source>
        <dbReference type="Proteomes" id="UP000293671"/>
    </source>
</evidence>
<keyword evidence="4" id="KW-1185">Reference proteome</keyword>
<accession>A0A4Q7VZE3</accession>
<dbReference type="OrthoDB" id="505233at2"/>
<keyword evidence="1" id="KW-0732">Signal</keyword>
<evidence type="ECO:0000256" key="1">
    <source>
        <dbReference type="SAM" id="SignalP"/>
    </source>
</evidence>
<name>A0A4Q7VZE3_9BURK</name>
<feature type="chain" id="PRO_5020456657" evidence="1">
    <location>
        <begin position="24"/>
        <end position="506"/>
    </location>
</feature>
<comment type="caution">
    <text evidence="3">The sequence shown here is derived from an EMBL/GenBank/DDBJ whole genome shotgun (WGS) entry which is preliminary data.</text>
</comment>
<organism evidence="3 4">
    <name type="scientific">Rivibacter subsaxonicus</name>
    <dbReference type="NCBI Taxonomy" id="457575"/>
    <lineage>
        <taxon>Bacteria</taxon>
        <taxon>Pseudomonadati</taxon>
        <taxon>Pseudomonadota</taxon>
        <taxon>Betaproteobacteria</taxon>
        <taxon>Burkholderiales</taxon>
        <taxon>Rivibacter</taxon>
    </lineage>
</organism>
<gene>
    <name evidence="3" type="ORF">EV670_0149</name>
</gene>
<evidence type="ECO:0000313" key="3">
    <source>
        <dbReference type="EMBL" id="RZU02130.1"/>
    </source>
</evidence>
<dbReference type="AlphaFoldDB" id="A0A4Q7VZE3"/>
<dbReference type="InterPro" id="IPR003961">
    <property type="entry name" value="FN3_dom"/>
</dbReference>
<dbReference type="Gene3D" id="2.60.40.10">
    <property type="entry name" value="Immunoglobulins"/>
    <property type="match status" value="1"/>
</dbReference>
<dbReference type="Proteomes" id="UP000293671">
    <property type="component" value="Unassembled WGS sequence"/>
</dbReference>
<dbReference type="SMART" id="SM00060">
    <property type="entry name" value="FN3"/>
    <property type="match status" value="1"/>
</dbReference>
<dbReference type="PANTHER" id="PTHR42972:SF8">
    <property type="entry name" value="POLYHYDROXYBUTYRATE DEPOLYMERASE"/>
    <property type="match status" value="1"/>
</dbReference>
<dbReference type="RefSeq" id="WP_130429913.1">
    <property type="nucleotide sequence ID" value="NZ_SHKP01000004.1"/>
</dbReference>
<dbReference type="InterPro" id="IPR029058">
    <property type="entry name" value="AB_hydrolase_fold"/>
</dbReference>
<dbReference type="CDD" id="cd00063">
    <property type="entry name" value="FN3"/>
    <property type="match status" value="1"/>
</dbReference>